<dbReference type="InterPro" id="IPR002132">
    <property type="entry name" value="Ribosomal_uL5"/>
</dbReference>
<dbReference type="GO" id="GO:1990904">
    <property type="term" value="C:ribonucleoprotein complex"/>
    <property type="evidence" value="ECO:0007669"/>
    <property type="project" value="UniProtKB-KW"/>
</dbReference>
<dbReference type="EMBL" id="MFUQ01000012">
    <property type="protein sequence ID" value="OGI83777.1"/>
    <property type="molecule type" value="Genomic_DNA"/>
</dbReference>
<evidence type="ECO:0000259" key="8">
    <source>
        <dbReference type="Pfam" id="PF00673"/>
    </source>
</evidence>
<dbReference type="GO" id="GO:0003735">
    <property type="term" value="F:structural constituent of ribosome"/>
    <property type="evidence" value="ECO:0007669"/>
    <property type="project" value="InterPro"/>
</dbReference>
<dbReference type="PANTHER" id="PTHR11994">
    <property type="entry name" value="60S RIBOSOMAL PROTEIN L11-RELATED"/>
    <property type="match status" value="1"/>
</dbReference>
<dbReference type="STRING" id="1801766.A2997_00985"/>
<evidence type="ECO:0000256" key="4">
    <source>
        <dbReference type="ARBA" id="ARBA00035245"/>
    </source>
</evidence>
<reference evidence="9 10" key="1">
    <citation type="journal article" date="2016" name="Nat. Commun.">
        <title>Thousands of microbial genomes shed light on interconnected biogeochemical processes in an aquifer system.</title>
        <authorList>
            <person name="Anantharaman K."/>
            <person name="Brown C.T."/>
            <person name="Hug L.A."/>
            <person name="Sharon I."/>
            <person name="Castelle C.J."/>
            <person name="Probst A.J."/>
            <person name="Thomas B.C."/>
            <person name="Singh A."/>
            <person name="Wilkins M.J."/>
            <person name="Karaoz U."/>
            <person name="Brodie E.L."/>
            <person name="Williams K.H."/>
            <person name="Hubbard S.S."/>
            <person name="Banfield J.F."/>
        </authorList>
    </citation>
    <scope>NUCLEOTIDE SEQUENCE [LARGE SCALE GENOMIC DNA]</scope>
</reference>
<comment type="similarity">
    <text evidence="1 6">Belongs to the universal ribosomal protein uL5 family.</text>
</comment>
<evidence type="ECO:0000259" key="7">
    <source>
        <dbReference type="Pfam" id="PF00281"/>
    </source>
</evidence>
<dbReference type="Pfam" id="PF00673">
    <property type="entry name" value="Ribosomal_L5_C"/>
    <property type="match status" value="1"/>
</dbReference>
<gene>
    <name evidence="9" type="ORF">A2997_00985</name>
</gene>
<name>A0A1F6WPI8_9BACT</name>
<dbReference type="InterPro" id="IPR031309">
    <property type="entry name" value="Ribosomal_uL5_C"/>
</dbReference>
<evidence type="ECO:0000313" key="10">
    <source>
        <dbReference type="Proteomes" id="UP000179448"/>
    </source>
</evidence>
<dbReference type="Proteomes" id="UP000179448">
    <property type="component" value="Unassembled WGS sequence"/>
</dbReference>
<evidence type="ECO:0000256" key="1">
    <source>
        <dbReference type="ARBA" id="ARBA00008553"/>
    </source>
</evidence>
<dbReference type="PIRSF" id="PIRSF002161">
    <property type="entry name" value="Ribosomal_L5"/>
    <property type="match status" value="1"/>
</dbReference>
<sequence>MITTDKLKTVYKTLKDKFAYKGPMAAPRLVKIVINVGTGKRSRNDKEWNKLVADRLSKITGHKPSSTGAKQSIANFKTREGDVIGQVVTLRGKRMQAFIEKLLHIALPRTKDFRGIKRTAVDTMGNLSIGIKEHTIFPETSDEELKNVFGMAITIVTTAKSRDEATAFLEHLGVPFAKIDTKGKK</sequence>
<dbReference type="InterPro" id="IPR022803">
    <property type="entry name" value="Ribosomal_uL5_dom_sf"/>
</dbReference>
<dbReference type="SUPFAM" id="SSF55282">
    <property type="entry name" value="RL5-like"/>
    <property type="match status" value="1"/>
</dbReference>
<dbReference type="InterPro" id="IPR020930">
    <property type="entry name" value="Ribosomal_uL5_bac-type"/>
</dbReference>
<dbReference type="NCBIfam" id="NF000585">
    <property type="entry name" value="PRK00010.1"/>
    <property type="match status" value="1"/>
</dbReference>
<keyword evidence="3 6" id="KW-0687">Ribonucleoprotein</keyword>
<evidence type="ECO:0000256" key="6">
    <source>
        <dbReference type="RuleBase" id="RU003930"/>
    </source>
</evidence>
<evidence type="ECO:0000313" key="9">
    <source>
        <dbReference type="EMBL" id="OGI83777.1"/>
    </source>
</evidence>
<proteinExistence type="inferred from homology"/>
<dbReference type="GO" id="GO:0005840">
    <property type="term" value="C:ribosome"/>
    <property type="evidence" value="ECO:0007669"/>
    <property type="project" value="UniProtKB-KW"/>
</dbReference>
<keyword evidence="2 6" id="KW-0689">Ribosomal protein</keyword>
<dbReference type="FunFam" id="3.30.1440.10:FF:000001">
    <property type="entry name" value="50S ribosomal protein L5"/>
    <property type="match status" value="1"/>
</dbReference>
<dbReference type="GO" id="GO:0006412">
    <property type="term" value="P:translation"/>
    <property type="evidence" value="ECO:0007669"/>
    <property type="project" value="InterPro"/>
</dbReference>
<evidence type="ECO:0000256" key="5">
    <source>
        <dbReference type="ARBA" id="ARBA00035461"/>
    </source>
</evidence>
<feature type="domain" description="Large ribosomal subunit protein uL5 C-terminal" evidence="8">
    <location>
        <begin position="84"/>
        <end position="176"/>
    </location>
</feature>
<evidence type="ECO:0000256" key="3">
    <source>
        <dbReference type="ARBA" id="ARBA00023274"/>
    </source>
</evidence>
<comment type="caution">
    <text evidence="9">The sequence shown here is derived from an EMBL/GenBank/DDBJ whole genome shotgun (WGS) entry which is preliminary data.</text>
</comment>
<dbReference type="Pfam" id="PF00281">
    <property type="entry name" value="Ribosomal_L5"/>
    <property type="match status" value="1"/>
</dbReference>
<feature type="domain" description="Large ribosomal subunit protein uL5 N-terminal" evidence="7">
    <location>
        <begin position="23"/>
        <end position="79"/>
    </location>
</feature>
<protein>
    <recommendedName>
        <fullName evidence="4">Large ribosomal subunit protein uL5</fullName>
    </recommendedName>
    <alternativeName>
        <fullName evidence="5">50S ribosomal protein L5</fullName>
    </alternativeName>
</protein>
<evidence type="ECO:0000256" key="2">
    <source>
        <dbReference type="ARBA" id="ARBA00022980"/>
    </source>
</evidence>
<dbReference type="AlphaFoldDB" id="A0A1F6WPI8"/>
<dbReference type="Gene3D" id="3.30.1440.10">
    <property type="match status" value="1"/>
</dbReference>
<accession>A0A1F6WPI8</accession>
<dbReference type="InterPro" id="IPR031310">
    <property type="entry name" value="Ribosomal_uL5_N"/>
</dbReference>
<organism evidence="9 10">
    <name type="scientific">Candidatus Nomurabacteria bacterium RIFCSPLOWO2_01_FULL_36_10b</name>
    <dbReference type="NCBI Taxonomy" id="1801766"/>
    <lineage>
        <taxon>Bacteria</taxon>
        <taxon>Candidatus Nomuraibacteriota</taxon>
    </lineage>
</organism>